<proteinExistence type="predicted"/>
<gene>
    <name evidence="1" type="ORF">N783_17530</name>
</gene>
<dbReference type="AlphaFoldDB" id="A0A0A5HL79"/>
<name>A0A0A5HL79_9BACI</name>
<protein>
    <submittedName>
        <fullName evidence="1">Uncharacterized protein</fullName>
    </submittedName>
</protein>
<evidence type="ECO:0000313" key="1">
    <source>
        <dbReference type="EMBL" id="KGX84382.1"/>
    </source>
</evidence>
<dbReference type="STRING" id="1385511.GCA_000425225_01962"/>
<keyword evidence="2" id="KW-1185">Reference proteome</keyword>
<accession>A0A0A5HL79</accession>
<dbReference type="RefSeq" id="WP_154657326.1">
    <property type="nucleotide sequence ID" value="NZ_AULJ01000019.1"/>
</dbReference>
<reference evidence="1 2" key="1">
    <citation type="submission" date="2013-08" db="EMBL/GenBank/DDBJ databases">
        <authorList>
            <person name="Huang J."/>
            <person name="Wang G."/>
        </authorList>
    </citation>
    <scope>NUCLEOTIDE SEQUENCE [LARGE SCALE GENOMIC DNA]</scope>
    <source>
        <strain evidence="1 2">BH030004</strain>
    </source>
</reference>
<dbReference type="OrthoDB" id="2355011at2"/>
<comment type="caution">
    <text evidence="1">The sequence shown here is derived from an EMBL/GenBank/DDBJ whole genome shotgun (WGS) entry which is preliminary data.</text>
</comment>
<dbReference type="EMBL" id="AVPF01000057">
    <property type="protein sequence ID" value="KGX84382.1"/>
    <property type="molecule type" value="Genomic_DNA"/>
</dbReference>
<organism evidence="1 2">
    <name type="scientific">Pontibacillus marinus BH030004 = DSM 16465</name>
    <dbReference type="NCBI Taxonomy" id="1385511"/>
    <lineage>
        <taxon>Bacteria</taxon>
        <taxon>Bacillati</taxon>
        <taxon>Bacillota</taxon>
        <taxon>Bacilli</taxon>
        <taxon>Bacillales</taxon>
        <taxon>Bacillaceae</taxon>
        <taxon>Pontibacillus</taxon>
    </lineage>
</organism>
<sequence length="53" mass="5835">MALDEPHKDDTVETVNGIQVAIADQVRHLVETVTLEKRSRGFVLTGVPTNDDC</sequence>
<dbReference type="Proteomes" id="UP000030403">
    <property type="component" value="Unassembled WGS sequence"/>
</dbReference>
<evidence type="ECO:0000313" key="2">
    <source>
        <dbReference type="Proteomes" id="UP000030403"/>
    </source>
</evidence>